<dbReference type="InterPro" id="IPR027417">
    <property type="entry name" value="P-loop_NTPase"/>
</dbReference>
<dbReference type="OMA" id="IWNQKYN"/>
<keyword evidence="2" id="KW-0611">Plant defense</keyword>
<dbReference type="Gramene" id="OB11G15890.1">
    <property type="protein sequence ID" value="OB11G15890.1"/>
    <property type="gene ID" value="OB11G15890"/>
</dbReference>
<dbReference type="Gene3D" id="1.10.8.430">
    <property type="entry name" value="Helical domain of apoptotic protease-activating factors"/>
    <property type="match status" value="1"/>
</dbReference>
<dbReference type="SUPFAM" id="SSF52540">
    <property type="entry name" value="P-loop containing nucleoside triphosphate hydrolases"/>
    <property type="match status" value="1"/>
</dbReference>
<evidence type="ECO:0000313" key="6">
    <source>
        <dbReference type="Proteomes" id="UP000006038"/>
    </source>
</evidence>
<organism evidence="5">
    <name type="scientific">Oryza brachyantha</name>
    <name type="common">malo sina</name>
    <dbReference type="NCBI Taxonomy" id="4533"/>
    <lineage>
        <taxon>Eukaryota</taxon>
        <taxon>Viridiplantae</taxon>
        <taxon>Streptophyta</taxon>
        <taxon>Embryophyta</taxon>
        <taxon>Tracheophyta</taxon>
        <taxon>Spermatophyta</taxon>
        <taxon>Magnoliopsida</taxon>
        <taxon>Liliopsida</taxon>
        <taxon>Poales</taxon>
        <taxon>Poaceae</taxon>
        <taxon>BOP clade</taxon>
        <taxon>Oryzoideae</taxon>
        <taxon>Oryzeae</taxon>
        <taxon>Oryzinae</taxon>
        <taxon>Oryza</taxon>
    </lineage>
</organism>
<dbReference type="Gene3D" id="3.80.10.10">
    <property type="entry name" value="Ribonuclease Inhibitor"/>
    <property type="match status" value="1"/>
</dbReference>
<dbReference type="Pfam" id="PF23598">
    <property type="entry name" value="LRR_14"/>
    <property type="match status" value="1"/>
</dbReference>
<dbReference type="PANTHER" id="PTHR23155">
    <property type="entry name" value="DISEASE RESISTANCE PROTEIN RP"/>
    <property type="match status" value="1"/>
</dbReference>
<evidence type="ECO:0000256" key="2">
    <source>
        <dbReference type="ARBA" id="ARBA00022821"/>
    </source>
</evidence>
<reference evidence="5" key="2">
    <citation type="submission" date="2013-04" db="UniProtKB">
        <authorList>
            <consortium name="EnsemblPlants"/>
        </authorList>
    </citation>
    <scope>IDENTIFICATION</scope>
</reference>
<dbReference type="InterPro" id="IPR032675">
    <property type="entry name" value="LRR_dom_sf"/>
</dbReference>
<dbReference type="HOGENOM" id="CLU_000837_25_4_1"/>
<dbReference type="InterPro" id="IPR042197">
    <property type="entry name" value="Apaf_helical"/>
</dbReference>
<dbReference type="AlphaFoldDB" id="J3N703"/>
<dbReference type="GO" id="GO:0009626">
    <property type="term" value="P:plant-type hypersensitive response"/>
    <property type="evidence" value="ECO:0007669"/>
    <property type="project" value="UniProtKB-ARBA"/>
</dbReference>
<dbReference type="Proteomes" id="UP000006038">
    <property type="component" value="Chromosome 11"/>
</dbReference>
<dbReference type="FunFam" id="1.10.10.10:FF:000322">
    <property type="entry name" value="Probable disease resistance protein At1g63360"/>
    <property type="match status" value="1"/>
</dbReference>
<dbReference type="InterPro" id="IPR055414">
    <property type="entry name" value="LRR_R13L4/SHOC2-like"/>
</dbReference>
<protein>
    <submittedName>
        <fullName evidence="5">Uncharacterized protein</fullName>
    </submittedName>
</protein>
<dbReference type="eggNOG" id="KOG4658">
    <property type="taxonomic scope" value="Eukaryota"/>
</dbReference>
<dbReference type="Pfam" id="PF23559">
    <property type="entry name" value="WHD_DRP"/>
    <property type="match status" value="1"/>
</dbReference>
<feature type="domain" description="Disease resistance R13L4/SHOC-2-like LRR" evidence="4">
    <location>
        <begin position="199"/>
        <end position="517"/>
    </location>
</feature>
<evidence type="ECO:0000313" key="5">
    <source>
        <dbReference type="EnsemblPlants" id="OB11G15890.1"/>
    </source>
</evidence>
<keyword evidence="1" id="KW-0677">Repeat</keyword>
<evidence type="ECO:0000256" key="1">
    <source>
        <dbReference type="ARBA" id="ARBA00022737"/>
    </source>
</evidence>
<dbReference type="GO" id="GO:0043531">
    <property type="term" value="F:ADP binding"/>
    <property type="evidence" value="ECO:0007669"/>
    <property type="project" value="InterPro"/>
</dbReference>
<keyword evidence="6" id="KW-1185">Reference proteome</keyword>
<dbReference type="InterPro" id="IPR058922">
    <property type="entry name" value="WHD_DRP"/>
</dbReference>
<dbReference type="GO" id="GO:0042742">
    <property type="term" value="P:defense response to bacterium"/>
    <property type="evidence" value="ECO:0007669"/>
    <property type="project" value="UniProtKB-ARBA"/>
</dbReference>
<dbReference type="GO" id="GO:0002758">
    <property type="term" value="P:innate immune response-activating signaling pathway"/>
    <property type="evidence" value="ECO:0007669"/>
    <property type="project" value="UniProtKB-ARBA"/>
</dbReference>
<name>J3N703_ORYBR</name>
<dbReference type="SUPFAM" id="SSF52058">
    <property type="entry name" value="L domain-like"/>
    <property type="match status" value="1"/>
</dbReference>
<evidence type="ECO:0000259" key="4">
    <source>
        <dbReference type="Pfam" id="PF23598"/>
    </source>
</evidence>
<dbReference type="Gene3D" id="1.10.10.10">
    <property type="entry name" value="Winged helix-like DNA-binding domain superfamily/Winged helix DNA-binding domain"/>
    <property type="match status" value="1"/>
</dbReference>
<reference evidence="5" key="1">
    <citation type="journal article" date="2013" name="Nat. Commun.">
        <title>Whole-genome sequencing of Oryza brachyantha reveals mechanisms underlying Oryza genome evolution.</title>
        <authorList>
            <person name="Chen J."/>
            <person name="Huang Q."/>
            <person name="Gao D."/>
            <person name="Wang J."/>
            <person name="Lang Y."/>
            <person name="Liu T."/>
            <person name="Li B."/>
            <person name="Bai Z."/>
            <person name="Luis Goicoechea J."/>
            <person name="Liang C."/>
            <person name="Chen C."/>
            <person name="Zhang W."/>
            <person name="Sun S."/>
            <person name="Liao Y."/>
            <person name="Zhang X."/>
            <person name="Yang L."/>
            <person name="Song C."/>
            <person name="Wang M."/>
            <person name="Shi J."/>
            <person name="Liu G."/>
            <person name="Liu J."/>
            <person name="Zhou H."/>
            <person name="Zhou W."/>
            <person name="Yu Q."/>
            <person name="An N."/>
            <person name="Chen Y."/>
            <person name="Cai Q."/>
            <person name="Wang B."/>
            <person name="Liu B."/>
            <person name="Min J."/>
            <person name="Huang Y."/>
            <person name="Wu H."/>
            <person name="Li Z."/>
            <person name="Zhang Y."/>
            <person name="Yin Y."/>
            <person name="Song W."/>
            <person name="Jiang J."/>
            <person name="Jackson S.A."/>
            <person name="Wing R.A."/>
            <person name="Wang J."/>
            <person name="Chen M."/>
        </authorList>
    </citation>
    <scope>NUCLEOTIDE SEQUENCE [LARGE SCALE GENOMIC DNA]</scope>
    <source>
        <strain evidence="5">cv. IRGC 101232</strain>
    </source>
</reference>
<dbReference type="PANTHER" id="PTHR23155:SF1046">
    <property type="entry name" value="OS11G0226933 PROTEIN"/>
    <property type="match status" value="1"/>
</dbReference>
<dbReference type="InterPro" id="IPR036388">
    <property type="entry name" value="WH-like_DNA-bd_sf"/>
</dbReference>
<accession>J3N703</accession>
<sequence length="548" mass="62348">MKQAANSIVDRCHGLPLAFVTIGSLLSSRPVAEFVWDKIYKQLQTELANSDHVRAILNLSYHDLLGDLRNCFLYCSLFPEDYKMTWESLVRLWVAEGFVLSKEKNTPEDVAEGNLMELIHRNMVEVVENDEVGRVSTCKMHDIVRVLALSIAKEERFGSANNVGTMLLMDKEVRRLSTCGWSDHTISIVKFKRLRTLISLSTISLSPEMLSSIMSGSSYLTVLELQDSEITEVPASIGYNMFNLRYIGLRRTKVKSLPESIGKLSNLHTLNIKQTKIEKLPEEIAKVNNLRHLLADRYADEKQSDFRYFIGMQAPKELSNLHELQSLETEQLKKVMQLRSVWVDNISSADCANLFASLSSMPFLSSLLLSARDKNEELCFKNLRPRSTELSRMVIRGQWAKGTLDCPIFRGNETNLKYLALSWCHLGEDPLGMLASHLPNLTFLRLNNMHNANILVLSAHSFPRLKTLVLKHMPNVNQLNIMDGALPSIEALYVESLRKLDTVPEGIESLRTLKKLWLLDLQEDFNTVWYNNGMIQKMPHVPEVRVSG</sequence>
<dbReference type="EnsemblPlants" id="OB11G15890.1">
    <property type="protein sequence ID" value="OB11G15890.1"/>
    <property type="gene ID" value="OB11G15890"/>
</dbReference>
<dbReference type="InterPro" id="IPR044974">
    <property type="entry name" value="Disease_R_plants"/>
</dbReference>
<feature type="domain" description="Disease resistance protein winged helix" evidence="3">
    <location>
        <begin position="77"/>
        <end position="148"/>
    </location>
</feature>
<proteinExistence type="predicted"/>
<evidence type="ECO:0000259" key="3">
    <source>
        <dbReference type="Pfam" id="PF23559"/>
    </source>
</evidence>